<dbReference type="RefSeq" id="WP_345324599.1">
    <property type="nucleotide sequence ID" value="NZ_BAABGA010000047.1"/>
</dbReference>
<reference evidence="3" key="1">
    <citation type="journal article" date="2019" name="Int. J. Syst. Evol. Microbiol.">
        <title>The Global Catalogue of Microorganisms (GCM) 10K type strain sequencing project: providing services to taxonomists for standard genome sequencing and annotation.</title>
        <authorList>
            <consortium name="The Broad Institute Genomics Platform"/>
            <consortium name="The Broad Institute Genome Sequencing Center for Infectious Disease"/>
            <person name="Wu L."/>
            <person name="Ma J."/>
        </authorList>
    </citation>
    <scope>NUCLEOTIDE SEQUENCE [LARGE SCALE GENOMIC DNA]</scope>
    <source>
        <strain evidence="3">JCM 17759</strain>
    </source>
</reference>
<evidence type="ECO:0000313" key="3">
    <source>
        <dbReference type="Proteomes" id="UP001500840"/>
    </source>
</evidence>
<name>A0ABP8N080_9BACT</name>
<evidence type="ECO:0000259" key="1">
    <source>
        <dbReference type="Pfam" id="PF14280"/>
    </source>
</evidence>
<keyword evidence="3" id="KW-1185">Reference proteome</keyword>
<feature type="domain" description="DUF4365" evidence="1">
    <location>
        <begin position="12"/>
        <end position="145"/>
    </location>
</feature>
<organism evidence="2 3">
    <name type="scientific">Novipirellula rosea</name>
    <dbReference type="NCBI Taxonomy" id="1031540"/>
    <lineage>
        <taxon>Bacteria</taxon>
        <taxon>Pseudomonadati</taxon>
        <taxon>Planctomycetota</taxon>
        <taxon>Planctomycetia</taxon>
        <taxon>Pirellulales</taxon>
        <taxon>Pirellulaceae</taxon>
        <taxon>Novipirellula</taxon>
    </lineage>
</organism>
<gene>
    <name evidence="2" type="ORF">GCM10023156_38170</name>
</gene>
<protein>
    <recommendedName>
        <fullName evidence="1">DUF4365 domain-containing protein</fullName>
    </recommendedName>
</protein>
<accession>A0ABP8N080</accession>
<comment type="caution">
    <text evidence="2">The sequence shown here is derived from an EMBL/GenBank/DDBJ whole genome shotgun (WGS) entry which is preliminary data.</text>
</comment>
<dbReference type="EMBL" id="BAABGA010000047">
    <property type="protein sequence ID" value="GAA4459091.1"/>
    <property type="molecule type" value="Genomic_DNA"/>
</dbReference>
<sequence>MKRITDAQILGEMGVNLIQKVVLKMGFTWHPSNQPVEAGIDGWVELRDDVTGEVKNCWIPVQSKAVSEITEAKGAPTYYCKPADLQYWLEGSTPVILVVSVPEDEIAYWVNVKDYFRDKDSKNDKTIRFDPIEDRLNESSAQQWKAIGNRHGAGTYFTPSPTPEKLMSNLIRVDRIGETIFTAETDCESGKDFREKLKEVEPYPPREWAYGNGKRVYSYHDLSNEPWSLVCNVTTVTTIDADAMASSTDPKLRSVFVQILNGCFNEITNSWRLRWDSEQECHYFKPHSRDIIRDFYYRSRKKKTQRAVVSKQMNKAEPTRVAYYRHNAFSHRFLRFDDSWFLMIEPTYVFTSDGVAPDPYRQEHLSGIKNLEKDAAVSGAIVMYTEMLKDRDSLLDDPYLFLGFGSIEWAECPVGIDDKAWTRIKSSVPEEPDDIDLSNFGAGLFDE</sequence>
<dbReference type="Proteomes" id="UP001500840">
    <property type="component" value="Unassembled WGS sequence"/>
</dbReference>
<dbReference type="Pfam" id="PF14280">
    <property type="entry name" value="DUF4365"/>
    <property type="match status" value="1"/>
</dbReference>
<evidence type="ECO:0000313" key="2">
    <source>
        <dbReference type="EMBL" id="GAA4459091.1"/>
    </source>
</evidence>
<dbReference type="InterPro" id="IPR025375">
    <property type="entry name" value="DUF4365"/>
</dbReference>
<proteinExistence type="predicted"/>